<dbReference type="Pfam" id="PF00202">
    <property type="entry name" value="Aminotran_3"/>
    <property type="match status" value="1"/>
</dbReference>
<dbReference type="InterPro" id="IPR005814">
    <property type="entry name" value="Aminotrans_3"/>
</dbReference>
<dbReference type="InterPro" id="IPR015424">
    <property type="entry name" value="PyrdxlP-dep_Trfase"/>
</dbReference>
<dbReference type="Gene3D" id="3.90.1150.10">
    <property type="entry name" value="Aspartate Aminotransferase, domain 1"/>
    <property type="match status" value="1"/>
</dbReference>
<dbReference type="GO" id="GO:0042286">
    <property type="term" value="F:glutamate-1-semialdehyde 2,1-aminomutase activity"/>
    <property type="evidence" value="ECO:0007669"/>
    <property type="project" value="UniProtKB-EC"/>
</dbReference>
<dbReference type="EMBL" id="JBHMBW010000051">
    <property type="protein sequence ID" value="MFB9628832.1"/>
    <property type="molecule type" value="Genomic_DNA"/>
</dbReference>
<keyword evidence="6 8" id="KW-0413">Isomerase</keyword>
<comment type="subunit">
    <text evidence="8">Homodimer.</text>
</comment>
<keyword evidence="8" id="KW-0963">Cytoplasm</keyword>
<comment type="similarity">
    <text evidence="4 8">Belongs to the class-III pyridoxal-phosphate-dependent aminotransferase family. HemL subfamily.</text>
</comment>
<dbReference type="HAMAP" id="MF_00375">
    <property type="entry name" value="HemL_aminotrans_3"/>
    <property type="match status" value="1"/>
</dbReference>
<gene>
    <name evidence="8 9" type="primary">hemL</name>
    <name evidence="9" type="ORF">ACFFSA_37650</name>
</gene>
<dbReference type="InterPro" id="IPR015421">
    <property type="entry name" value="PyrdxlP-dep_Trfase_major"/>
</dbReference>
<comment type="pathway">
    <text evidence="3">Porphyrin-containing compound metabolism; protoporphyrin-IX biosynthesis; 5-aminolevulinate from L-glutamyl-tRNA(Glu): step 2/2.</text>
</comment>
<dbReference type="PANTHER" id="PTHR43713:SF3">
    <property type="entry name" value="GLUTAMATE-1-SEMIALDEHYDE 2,1-AMINOMUTASE 1, CHLOROPLASTIC-RELATED"/>
    <property type="match status" value="1"/>
</dbReference>
<dbReference type="PROSITE" id="PS00600">
    <property type="entry name" value="AA_TRANSFER_CLASS_3"/>
    <property type="match status" value="1"/>
</dbReference>
<dbReference type="Proteomes" id="UP001589532">
    <property type="component" value="Unassembled WGS sequence"/>
</dbReference>
<evidence type="ECO:0000313" key="10">
    <source>
        <dbReference type="Proteomes" id="UP001589532"/>
    </source>
</evidence>
<accession>A0ABV5SB18</accession>
<evidence type="ECO:0000256" key="7">
    <source>
        <dbReference type="ARBA" id="ARBA00023244"/>
    </source>
</evidence>
<name>A0ABV5SB18_9ACTN</name>
<dbReference type="InterPro" id="IPR004639">
    <property type="entry name" value="4pyrrol_synth_GluAld_NH2Trfase"/>
</dbReference>
<dbReference type="EC" id="5.4.3.8" evidence="8"/>
<dbReference type="SUPFAM" id="SSF53383">
    <property type="entry name" value="PLP-dependent transferases"/>
    <property type="match status" value="1"/>
</dbReference>
<protein>
    <recommendedName>
        <fullName evidence="8">Glutamate-1-semialdehyde 2,1-aminomutase</fullName>
        <shortName evidence="8">GSA</shortName>
        <ecNumber evidence="8">5.4.3.8</ecNumber>
    </recommendedName>
    <alternativeName>
        <fullName evidence="8">Glutamate-1-semialdehyde aminotransferase</fullName>
        <shortName evidence="8">GSA-AT</shortName>
    </alternativeName>
</protein>
<reference evidence="9 10" key="1">
    <citation type="submission" date="2024-09" db="EMBL/GenBank/DDBJ databases">
        <authorList>
            <person name="Sun Q."/>
            <person name="Mori K."/>
        </authorList>
    </citation>
    <scope>NUCLEOTIDE SEQUENCE [LARGE SCALE GENOMIC DNA]</scope>
    <source>
        <strain evidence="9 10">JCM 3143</strain>
    </source>
</reference>
<keyword evidence="10" id="KW-1185">Reference proteome</keyword>
<evidence type="ECO:0000313" key="9">
    <source>
        <dbReference type="EMBL" id="MFB9628832.1"/>
    </source>
</evidence>
<dbReference type="CDD" id="cd00610">
    <property type="entry name" value="OAT_like"/>
    <property type="match status" value="1"/>
</dbReference>
<organism evidence="9 10">
    <name type="scientific">Nonomuraea helvata</name>
    <dbReference type="NCBI Taxonomy" id="37484"/>
    <lineage>
        <taxon>Bacteria</taxon>
        <taxon>Bacillati</taxon>
        <taxon>Actinomycetota</taxon>
        <taxon>Actinomycetes</taxon>
        <taxon>Streptosporangiales</taxon>
        <taxon>Streptosporangiaceae</taxon>
        <taxon>Nonomuraea</taxon>
    </lineage>
</organism>
<keyword evidence="7 8" id="KW-0627">Porphyrin biosynthesis</keyword>
<sequence length="429" mass="44087">MSRTQNSEDLFARARQIVPGGVNSPVRAFGAVGGTPRFMVSGQGPYITDADGNRYVDLVCSWGPMILGHRHPAVVEAVSGALADGFSYGTATPGEVELAEEIVARVAPVEKVRLVSSGTEATMSAVRLARGFTGRSKVIKFAGCYHGHVDALLASAGSGVATFGLPDTPGVTGASAADTIVLPYNSIEAVEAAFAEAEVACVITEACPANMGIVPPRDGFNARLRELCTANGALLIVDEVLTGFRVSSAGWYGLDPVEADLMTFGKVMGGGLPAAAFGGRADVMAQLAPEGPVYQAGTLSGNPLACAAGLATLRALDAEAYERVDAAALAVGDAASEALSAAGVPHRLQRAGNLFSIFFTDAEVTNFAEAKTQNTAAFTAFFHAMLDQGVYLPPSAYEAWFLSSAHDDEALSRVADALPAAAKAAAAVL</sequence>
<comment type="catalytic activity">
    <reaction evidence="1 8">
        <text>(S)-4-amino-5-oxopentanoate = 5-aminolevulinate</text>
        <dbReference type="Rhea" id="RHEA:14265"/>
        <dbReference type="ChEBI" id="CHEBI:57501"/>
        <dbReference type="ChEBI" id="CHEBI:356416"/>
        <dbReference type="EC" id="5.4.3.8"/>
    </reaction>
</comment>
<evidence type="ECO:0000256" key="6">
    <source>
        <dbReference type="ARBA" id="ARBA00023235"/>
    </source>
</evidence>
<evidence type="ECO:0000256" key="3">
    <source>
        <dbReference type="ARBA" id="ARBA00004819"/>
    </source>
</evidence>
<evidence type="ECO:0000256" key="5">
    <source>
        <dbReference type="ARBA" id="ARBA00022898"/>
    </source>
</evidence>
<dbReference type="Gene3D" id="3.40.640.10">
    <property type="entry name" value="Type I PLP-dependent aspartate aminotransferase-like (Major domain)"/>
    <property type="match status" value="1"/>
</dbReference>
<comment type="cofactor">
    <cofactor evidence="2 8">
        <name>pyridoxal 5'-phosphate</name>
        <dbReference type="ChEBI" id="CHEBI:597326"/>
    </cofactor>
</comment>
<dbReference type="InterPro" id="IPR049704">
    <property type="entry name" value="Aminotrans_3_PPA_site"/>
</dbReference>
<comment type="caution">
    <text evidence="9">The sequence shown here is derived from an EMBL/GenBank/DDBJ whole genome shotgun (WGS) entry which is preliminary data.</text>
</comment>
<evidence type="ECO:0000256" key="8">
    <source>
        <dbReference type="HAMAP-Rule" id="MF_00375"/>
    </source>
</evidence>
<dbReference type="NCBIfam" id="NF000818">
    <property type="entry name" value="PRK00062.1"/>
    <property type="match status" value="1"/>
</dbReference>
<keyword evidence="5 8" id="KW-0663">Pyridoxal phosphate</keyword>
<dbReference type="RefSeq" id="WP_344998614.1">
    <property type="nucleotide sequence ID" value="NZ_BAAAXV010000009.1"/>
</dbReference>
<evidence type="ECO:0000256" key="4">
    <source>
        <dbReference type="ARBA" id="ARBA00008981"/>
    </source>
</evidence>
<feature type="modified residue" description="N6-(pyridoxal phosphate)lysine" evidence="8">
    <location>
        <position position="266"/>
    </location>
</feature>
<proteinExistence type="inferred from homology"/>
<evidence type="ECO:0000256" key="2">
    <source>
        <dbReference type="ARBA" id="ARBA00001933"/>
    </source>
</evidence>
<evidence type="ECO:0000256" key="1">
    <source>
        <dbReference type="ARBA" id="ARBA00001579"/>
    </source>
</evidence>
<dbReference type="InterPro" id="IPR015422">
    <property type="entry name" value="PyrdxlP-dep_Trfase_small"/>
</dbReference>
<dbReference type="NCBIfam" id="TIGR00713">
    <property type="entry name" value="hemL"/>
    <property type="match status" value="1"/>
</dbReference>
<dbReference type="PANTHER" id="PTHR43713">
    <property type="entry name" value="GLUTAMATE-1-SEMIALDEHYDE 2,1-AMINOMUTASE"/>
    <property type="match status" value="1"/>
</dbReference>
<comment type="subcellular location">
    <subcellularLocation>
        <location evidence="8">Cytoplasm</location>
    </subcellularLocation>
</comment>